<dbReference type="CDD" id="cd16442">
    <property type="entry name" value="BPL"/>
    <property type="match status" value="1"/>
</dbReference>
<dbReference type="AlphaFoldDB" id="A0A7C0TYG5"/>
<dbReference type="SUPFAM" id="SSF46785">
    <property type="entry name" value="Winged helix' DNA-binding domain"/>
    <property type="match status" value="1"/>
</dbReference>
<dbReference type="InterPro" id="IPR004408">
    <property type="entry name" value="Biotin_CoA_COase_ligase"/>
</dbReference>
<dbReference type="PROSITE" id="PS51733">
    <property type="entry name" value="BPL_LPL_CATALYTIC"/>
    <property type="match status" value="1"/>
</dbReference>
<dbReference type="Pfam" id="PF08279">
    <property type="entry name" value="HTH_11"/>
    <property type="match status" value="1"/>
</dbReference>
<dbReference type="InterPro" id="IPR013196">
    <property type="entry name" value="HTH_11"/>
</dbReference>
<accession>A0A7C0TYG5</accession>
<dbReference type="Pfam" id="PF03099">
    <property type="entry name" value="BPL_LplA_LipB"/>
    <property type="match status" value="1"/>
</dbReference>
<evidence type="ECO:0000259" key="2">
    <source>
        <dbReference type="PROSITE" id="PS51733"/>
    </source>
</evidence>
<dbReference type="GO" id="GO:0004077">
    <property type="term" value="F:biotin--[biotin carboxyl-carrier protein] ligase activity"/>
    <property type="evidence" value="ECO:0007669"/>
    <property type="project" value="UniProtKB-EC"/>
</dbReference>
<gene>
    <name evidence="3" type="ORF">ENF72_00465</name>
</gene>
<dbReference type="InterPro" id="IPR036390">
    <property type="entry name" value="WH_DNA-bd_sf"/>
</dbReference>
<dbReference type="EC" id="6.3.4.15" evidence="3"/>
<dbReference type="PANTHER" id="PTHR12835">
    <property type="entry name" value="BIOTIN PROTEIN LIGASE"/>
    <property type="match status" value="1"/>
</dbReference>
<evidence type="ECO:0000313" key="3">
    <source>
        <dbReference type="EMBL" id="HDD31087.1"/>
    </source>
</evidence>
<feature type="domain" description="BPL/LPL catalytic" evidence="2">
    <location>
        <begin position="64"/>
        <end position="245"/>
    </location>
</feature>
<dbReference type="InterPro" id="IPR004143">
    <property type="entry name" value="BPL_LPL_catalytic"/>
</dbReference>
<dbReference type="SUPFAM" id="SSF55681">
    <property type="entry name" value="Class II aaRS and biotin synthetases"/>
    <property type="match status" value="1"/>
</dbReference>
<dbReference type="PANTHER" id="PTHR12835:SF5">
    <property type="entry name" value="BIOTIN--PROTEIN LIGASE"/>
    <property type="match status" value="1"/>
</dbReference>
<name>A0A7C0TYG5_THELI</name>
<dbReference type="EMBL" id="DQYG01000021">
    <property type="protein sequence ID" value="HDD31087.1"/>
    <property type="molecule type" value="Genomic_DNA"/>
</dbReference>
<reference evidence="3" key="1">
    <citation type="journal article" date="2020" name="mSystems">
        <title>Genome- and Community-Level Interaction Insights into Carbon Utilization and Element Cycling Functions of Hydrothermarchaeota in Hydrothermal Sediment.</title>
        <authorList>
            <person name="Zhou Z."/>
            <person name="Liu Y."/>
            <person name="Xu W."/>
            <person name="Pan J."/>
            <person name="Luo Z.H."/>
            <person name="Li M."/>
        </authorList>
    </citation>
    <scope>NUCLEOTIDE SEQUENCE [LARGE SCALE GENOMIC DNA]</scope>
    <source>
        <strain evidence="3">HyVt-151</strain>
    </source>
</reference>
<dbReference type="NCBIfam" id="TIGR00121">
    <property type="entry name" value="birA_ligase"/>
    <property type="match status" value="1"/>
</dbReference>
<proteinExistence type="predicted"/>
<organism evidence="3">
    <name type="scientific">Thermococcus litoralis</name>
    <dbReference type="NCBI Taxonomy" id="2265"/>
    <lineage>
        <taxon>Archaea</taxon>
        <taxon>Methanobacteriati</taxon>
        <taxon>Methanobacteriota</taxon>
        <taxon>Thermococci</taxon>
        <taxon>Thermococcales</taxon>
        <taxon>Thermococcaceae</taxon>
        <taxon>Thermococcus</taxon>
    </lineage>
</organism>
<dbReference type="CDD" id="cd00090">
    <property type="entry name" value="HTH_ARSR"/>
    <property type="match status" value="1"/>
</dbReference>
<evidence type="ECO:0000256" key="1">
    <source>
        <dbReference type="ARBA" id="ARBA00022598"/>
    </source>
</evidence>
<dbReference type="Gene3D" id="3.30.930.10">
    <property type="entry name" value="Bira Bifunctional Protein, Domain 2"/>
    <property type="match status" value="1"/>
</dbReference>
<dbReference type="InterPro" id="IPR045864">
    <property type="entry name" value="aa-tRNA-synth_II/BPL/LPL"/>
</dbReference>
<dbReference type="InterPro" id="IPR011991">
    <property type="entry name" value="ArsR-like_HTH"/>
</dbReference>
<sequence>MRKAIKRSEVKRKILQELRKGGIVSGDDLASNLGISRVAVWKHIKELRALGYEIVSTPKGYGLLKSPNKPYPWELEFESYYFTEVSSTMDVAKELARKGLDKVFVIAETQKKGRGRLGREWESQRGGLYFSFVLRPNLSLKEVDKILVPVSKAIFETLREYSLSPDITPNYDVFVNGKKIAGILVEAEGEIERVEYVIIGIGVNVNNSPPEGATSMRNELGQEVNLLEFTKKLFERIYHNLSDNFLSSPSNP</sequence>
<dbReference type="InterPro" id="IPR036388">
    <property type="entry name" value="WH-like_DNA-bd_sf"/>
</dbReference>
<dbReference type="Proteomes" id="UP000886210">
    <property type="component" value="Unassembled WGS sequence"/>
</dbReference>
<comment type="caution">
    <text evidence="3">The sequence shown here is derived from an EMBL/GenBank/DDBJ whole genome shotgun (WGS) entry which is preliminary data.</text>
</comment>
<protein>
    <submittedName>
        <fullName evidence="3">Biotin--[acetyl-CoA-carboxylase] ligase</fullName>
        <ecNumber evidence="3">6.3.4.15</ecNumber>
    </submittedName>
</protein>
<keyword evidence="1 3" id="KW-0436">Ligase</keyword>
<dbReference type="Gene3D" id="1.10.10.10">
    <property type="entry name" value="Winged helix-like DNA-binding domain superfamily/Winged helix DNA-binding domain"/>
    <property type="match status" value="1"/>
</dbReference>
<dbReference type="GO" id="GO:0005737">
    <property type="term" value="C:cytoplasm"/>
    <property type="evidence" value="ECO:0007669"/>
    <property type="project" value="TreeGrafter"/>
</dbReference>